<organism evidence="2">
    <name type="scientific">Pseudozyma antarctica</name>
    <name type="common">Yeast</name>
    <name type="synonym">Candida antarctica</name>
    <dbReference type="NCBI Taxonomy" id="84753"/>
    <lineage>
        <taxon>Eukaryota</taxon>
        <taxon>Fungi</taxon>
        <taxon>Dikarya</taxon>
        <taxon>Basidiomycota</taxon>
        <taxon>Ustilaginomycotina</taxon>
        <taxon>Ustilaginomycetes</taxon>
        <taxon>Ustilaginales</taxon>
        <taxon>Ustilaginaceae</taxon>
        <taxon>Moesziomyces</taxon>
    </lineage>
</organism>
<name>A0A081CJU0_PSEA2</name>
<proteinExistence type="predicted"/>
<feature type="region of interest" description="Disordered" evidence="1">
    <location>
        <begin position="1"/>
        <end position="22"/>
    </location>
</feature>
<feature type="compositionally biased region" description="Basic and acidic residues" evidence="1">
    <location>
        <begin position="100"/>
        <end position="109"/>
    </location>
</feature>
<feature type="region of interest" description="Disordered" evidence="1">
    <location>
        <begin position="92"/>
        <end position="170"/>
    </location>
</feature>
<dbReference type="GO" id="GO:0000329">
    <property type="term" value="C:fungal-type vacuole membrane"/>
    <property type="evidence" value="ECO:0007669"/>
    <property type="project" value="InterPro"/>
</dbReference>
<evidence type="ECO:0000313" key="3">
    <source>
        <dbReference type="Proteomes" id="UP000053758"/>
    </source>
</evidence>
<feature type="compositionally biased region" description="Polar residues" evidence="1">
    <location>
        <begin position="154"/>
        <end position="163"/>
    </location>
</feature>
<feature type="compositionally biased region" description="Polar residues" evidence="1">
    <location>
        <begin position="129"/>
        <end position="138"/>
    </location>
</feature>
<sequence>MRTRRQAEPCGGGAVEEPSLRIHAEPLSVTEWRLTSEIGSGDYRHAPPASHTQLSQSIFTTTTTALQYTPPERPLILRLQSSPNMPSVFKSLRKSLSRSNDSKQSTEARRRTRTSSIADPNVRPHDSIDTNASWDSALTSPPSSNTEPSSNGSAITIPTSPNDPTYGLVSHASIDSSLSQDGPEPRSRSNRRSVFSLDLAKQAVDQIVSRAQIHVESIKVGDLTPEGFHLSMVVRVGKTGPTKAKITFPDGLDLYLDPAHTRPIANISLSPIKIKNSTRTNGLVVDGRLNTHSNPNQSASSQRGLDSLFRKLITSKGAVLLRIGSPNAEIKAYGMSFKRILLDKEISLDGLDSLGGALSFLSASVPPSSTPSTPQRSSIKNFTITGGDQKSGISFRAQVELPNPAEITARLGDIRLRLETDIDELKSSSADHNAAIGHVVLPDLTLKPGTNIVSLHGNVLVAPQGDHGRLAGVTLIRYLLENRSVHVNVVGSRASSRVPWVAAIFASVRISALLPALGISSRLLDGASLIPPDEAVLSPQPQLYARATLRNQLGPPLHIHSLWVEAFQDVEPDADHGAPAAAATRLGDIRTPADSPVLTLASDAPVHASLPFSLSAGGSSYVRILQIEAKRKGIELNENLVAALEMMPDRDGQDNLASAVSKARKGARSTSDEPLDLPNLVARALSSLKVSAHVVAQVSIGDYRIPGEINFVQRQLPIAITGKTARNILPTIGAPLVDALIDQASVSISKLKILDMDEKGLNVEAEIGLVDFGPLDVDIHFDQGLNITSAESSASSAEEPVIGRIVFAEALRGVAGSEELLKTRLRILPATGPKSMATFATFVSEIIQKEAFPIQISSDACRVVAGGATFPAVLSKSVVLPGLGGLKGLTLEGLDIFDEVAAPTGPGRGRALSSASASSGSSGHVNNKEKAFKVRTRIRIPHNGLLAVALSKIEAGIEFEGIQIGIVSAEDIVFTLTEADVRFEANGFIFLGSESFKDNQSLAEYKHNALQAFGRLAAALLGGMPVELTIRGYRAFAMGDVQILPAGRTQVPPHLRSKSSSTSIQRRESVKLVRNASLSNSNSSTFSQKQVPWLDQAFQKISISTVVHQDFQPVIRDMRISRISARFLREGTMDADIDAITFQIELPLDVRFEVLAVEADIELHCEGVGRVGTGRIDRTDVVSCTPVEPSRGDSDVDASVKTCCEVRLASGSLKLVTDSGDGLAQLIAHIADSEETDRISIRGRARARVGVALGDISVDVDLGRQPHILAIDGLRGLRSSPVQYTNLQVVEASREYLKIVFSLYLNNPSKTLQVALPDTDLTMAAFYRGAYVGRAHIPKGFSMESGPVAVHDIHFRYCPAPEMEKAVRDIPANFLSGRTTTLEIRGDDESSEIALLIPALKNIRLTFELRPMMDRTLIDSISITLGVTALTSASVDAEFVVNNPLGVPFDLCTMSFMATYKGKPFGSCTVSYERDHPLRVPAGSVKQPGQQQSSPVTVALAQPLEDMVGAFLKSKGELLLDIEVNARVEIQGFKIPNFNYRQPQLPLTIKGLEGLSKWMRFLP</sequence>
<reference evidence="2" key="1">
    <citation type="submission" date="2014-07" db="EMBL/GenBank/DDBJ databases">
        <title>Draft genome sequence of the yeast Pseudozyma antarctica JCM 10317 known as a producer of lipase B which used in a wide range of industrial applications.</title>
        <authorList>
            <person name="Morita T."/>
            <person name="Saika A."/>
            <person name="Koike H."/>
        </authorList>
    </citation>
    <scope>NUCLEOTIDE SEQUENCE</scope>
    <source>
        <strain evidence="2">JCM 10317</strain>
    </source>
</reference>
<gene>
    <name evidence="2" type="ORF">PAN0_015d5160</name>
</gene>
<dbReference type="RefSeq" id="XP_014654956.1">
    <property type="nucleotide sequence ID" value="XM_014799470.1"/>
</dbReference>
<dbReference type="Proteomes" id="UP000053758">
    <property type="component" value="Unassembled WGS sequence"/>
</dbReference>
<dbReference type="PANTHER" id="PTHR35895:SF1">
    <property type="entry name" value="LIPID-BINDING SERUM GLYCOPROTEIN C-TERMINAL DOMAIN-CONTAINING PROTEIN"/>
    <property type="match status" value="1"/>
</dbReference>
<accession>A0A081CJU0</accession>
<dbReference type="EMBL" id="DF830082">
    <property type="protein sequence ID" value="GAK66936.1"/>
    <property type="molecule type" value="Genomic_DNA"/>
</dbReference>
<dbReference type="PANTHER" id="PTHR35895">
    <property type="entry name" value="CHROMOSOME 16, WHOLE GENOME SHOTGUN SEQUENCE"/>
    <property type="match status" value="1"/>
</dbReference>
<evidence type="ECO:0000256" key="1">
    <source>
        <dbReference type="SAM" id="MobiDB-lite"/>
    </source>
</evidence>
<dbReference type="InterPro" id="IPR022185">
    <property type="entry name" value="DUF3712"/>
</dbReference>
<dbReference type="InterPro" id="IPR046368">
    <property type="entry name" value="Tag1"/>
</dbReference>
<keyword evidence="3" id="KW-1185">Reference proteome</keyword>
<dbReference type="HOGENOM" id="CLU_250686_0_0_1"/>
<feature type="region of interest" description="Disordered" evidence="1">
    <location>
        <begin position="653"/>
        <end position="672"/>
    </location>
</feature>
<evidence type="ECO:0000313" key="2">
    <source>
        <dbReference type="EMBL" id="GAK66936.1"/>
    </source>
</evidence>
<protein>
    <submittedName>
        <fullName evidence="2">Uncharacterized protein</fullName>
    </submittedName>
</protein>
<feature type="compositionally biased region" description="Low complexity" evidence="1">
    <location>
        <begin position="139"/>
        <end position="153"/>
    </location>
</feature>
<dbReference type="GeneID" id="26306006"/>
<dbReference type="Pfam" id="PF12505">
    <property type="entry name" value="DUF3712"/>
    <property type="match status" value="1"/>
</dbReference>